<gene>
    <name evidence="1" type="primary">paaJ</name>
    <name evidence="1" type="ORF">GCM10011375_38590</name>
</gene>
<comment type="caution">
    <text evidence="1">The sequence shown here is derived from an EMBL/GenBank/DDBJ whole genome shotgun (WGS) entry which is preliminary data.</text>
</comment>
<dbReference type="EMBL" id="BMFN01000005">
    <property type="protein sequence ID" value="GGF79823.1"/>
    <property type="molecule type" value="Genomic_DNA"/>
</dbReference>
<organism evidence="1 2">
    <name type="scientific">Hymenobacter qilianensis</name>
    <dbReference type="NCBI Taxonomy" id="1385715"/>
    <lineage>
        <taxon>Bacteria</taxon>
        <taxon>Pseudomonadati</taxon>
        <taxon>Bacteroidota</taxon>
        <taxon>Cytophagia</taxon>
        <taxon>Cytophagales</taxon>
        <taxon>Hymenobacteraceae</taxon>
        <taxon>Hymenobacter</taxon>
    </lineage>
</organism>
<dbReference type="Proteomes" id="UP000605392">
    <property type="component" value="Unassembled WGS sequence"/>
</dbReference>
<evidence type="ECO:0000313" key="2">
    <source>
        <dbReference type="Proteomes" id="UP000605392"/>
    </source>
</evidence>
<evidence type="ECO:0000313" key="1">
    <source>
        <dbReference type="EMBL" id="GGF79823.1"/>
    </source>
</evidence>
<sequence length="401" mass="42329">MKEAYLVDGIRTPIGNFGGSLALVRADDMAALVIQELLRRNPQVDPAGIADVLLGCANQAGEDNRNVARMALLLAGLPASVPGETINRLCASGLSAAMAAARALQCGDGDLFVAGGVENMTRGPLVISKASTAFGRDAQLADSSFGWRFINPRLEAMYGVDAMGETAENLAERDRISREDQDAFAYASHQRAARARDSGRFAEEIVPVPLPQRKGEPRLFEHDEFIKAHTTLEGLATLRPAFRSNGTVTAGNSSGLNDGAAALLLASEAGLKEHQLTPRARIVSMGVAGVEPRLMGIGPVPASQLALKKAGLTLDQMELIEFNEAFAAQGLACLRALGMEGDDPRVNPNGGAISLGHPLGMSGARLLNTAALELHRQQKRYALVTMCVGVGQGYAVVLERV</sequence>
<protein>
    <submittedName>
        <fullName evidence="1">3-oxoadipyl-CoA/3-oxo-5,6-dehydrosuberyl-CoA thiolase</fullName>
    </submittedName>
</protein>
<accession>A0ACB5PWV9</accession>
<name>A0ACB5PWV9_9BACT</name>
<keyword evidence="2" id="KW-1185">Reference proteome</keyword>
<proteinExistence type="predicted"/>
<reference evidence="1 2" key="1">
    <citation type="journal article" date="2019" name="Int. J. Syst. Evol. Microbiol.">
        <title>The Global Catalogue of Microorganisms (GCM) 10K type strain sequencing project: providing services to taxonomists for standard genome sequencing and annotation.</title>
        <authorList>
            <consortium name="The Broad Institute Genomics Platform"/>
            <consortium name="The Broad Institute Genome Sequencing Center for Infectious Disease"/>
            <person name="Wu L."/>
            <person name="Ma J."/>
        </authorList>
    </citation>
    <scope>NUCLEOTIDE SEQUENCE [LARGE SCALE GENOMIC DNA]</scope>
    <source>
        <strain evidence="1 2">CGMCC 1.12720</strain>
    </source>
</reference>